<dbReference type="KEGG" id="sphk:SKP52_12010"/>
<feature type="transmembrane region" description="Helical" evidence="1">
    <location>
        <begin position="163"/>
        <end position="182"/>
    </location>
</feature>
<protein>
    <submittedName>
        <fullName evidence="2">Uncharacterized protein</fullName>
    </submittedName>
</protein>
<keyword evidence="3" id="KW-1185">Reference proteome</keyword>
<proteinExistence type="predicted"/>
<accession>A0A0A7PN22</accession>
<dbReference type="HOGENOM" id="CLU_1440216_0_0_5"/>
<feature type="transmembrane region" description="Helical" evidence="1">
    <location>
        <begin position="137"/>
        <end position="157"/>
    </location>
</feature>
<dbReference type="EMBL" id="CP009122">
    <property type="protein sequence ID" value="AJA09297.1"/>
    <property type="molecule type" value="Genomic_DNA"/>
</dbReference>
<evidence type="ECO:0000256" key="1">
    <source>
        <dbReference type="SAM" id="Phobius"/>
    </source>
</evidence>
<dbReference type="RefSeq" id="WP_039574945.1">
    <property type="nucleotide sequence ID" value="NZ_CP009122.1"/>
</dbReference>
<name>A0A0A7PN22_9SPHN</name>
<dbReference type="Proteomes" id="UP000030907">
    <property type="component" value="Chromosome"/>
</dbReference>
<gene>
    <name evidence="2" type="ORF">SKP52_12010</name>
</gene>
<dbReference type="AlphaFoldDB" id="A0A0A7PN22"/>
<feature type="transmembrane region" description="Helical" evidence="1">
    <location>
        <begin position="12"/>
        <end position="31"/>
    </location>
</feature>
<sequence length="188" mass="20722">MALNSTQMTMLQGVNVSLGTTAFVVLTTNIADAVKKAPTLIDVACLLFYIAFLIFWVAKIFIQNHVSFATAALGSGYRIFQFFITIVSFLLLIVACEQIGNFDVSSRWLLAHFAVLLAWLVGLAVRLGRNFDRRQFPWHWTFVPLAGVAAITALHAARLDNNVAMALLAGLMFFPAIYDASVSRTFAN</sequence>
<feature type="transmembrane region" description="Helical" evidence="1">
    <location>
        <begin position="106"/>
        <end position="125"/>
    </location>
</feature>
<feature type="transmembrane region" description="Helical" evidence="1">
    <location>
        <begin position="37"/>
        <end position="58"/>
    </location>
</feature>
<dbReference type="STRING" id="1515612.SKP52_12010"/>
<keyword evidence="1" id="KW-0472">Membrane</keyword>
<keyword evidence="1" id="KW-1133">Transmembrane helix</keyword>
<organism evidence="2 3">
    <name type="scientific">Sphingopyxis fribergensis</name>
    <dbReference type="NCBI Taxonomy" id="1515612"/>
    <lineage>
        <taxon>Bacteria</taxon>
        <taxon>Pseudomonadati</taxon>
        <taxon>Pseudomonadota</taxon>
        <taxon>Alphaproteobacteria</taxon>
        <taxon>Sphingomonadales</taxon>
        <taxon>Sphingomonadaceae</taxon>
        <taxon>Sphingopyxis</taxon>
    </lineage>
</organism>
<evidence type="ECO:0000313" key="3">
    <source>
        <dbReference type="Proteomes" id="UP000030907"/>
    </source>
</evidence>
<reference evidence="2 3" key="1">
    <citation type="journal article" date="2015" name="Int. J. Syst. Evol. Microbiol.">
        <title>Description of Sphingopyxis fribergensis sp. nov. - a soil bacterium with the ability to degrade styrene and phenylacetic acid.</title>
        <authorList>
            <person name="Oelschlagel M."/>
            <person name="Ruckert C."/>
            <person name="Kalinowski J."/>
            <person name="Schmidt G."/>
            <person name="Schlomann M."/>
            <person name="Tischler D."/>
        </authorList>
    </citation>
    <scope>NUCLEOTIDE SEQUENCE [LARGE SCALE GENOMIC DNA]</scope>
    <source>
        <strain evidence="2 3">Kp5.2</strain>
    </source>
</reference>
<keyword evidence="1" id="KW-0812">Transmembrane</keyword>
<evidence type="ECO:0000313" key="2">
    <source>
        <dbReference type="EMBL" id="AJA09297.1"/>
    </source>
</evidence>
<feature type="transmembrane region" description="Helical" evidence="1">
    <location>
        <begin position="79"/>
        <end position="100"/>
    </location>
</feature>